<reference evidence="2 3" key="1">
    <citation type="submission" date="2024-04" db="EMBL/GenBank/DDBJ databases">
        <authorList>
            <person name="Waldvogel A.-M."/>
            <person name="Schoenle A."/>
        </authorList>
    </citation>
    <scope>NUCLEOTIDE SEQUENCE [LARGE SCALE GENOMIC DNA]</scope>
</reference>
<protein>
    <submittedName>
        <fullName evidence="2">Uncharacterized protein</fullName>
    </submittedName>
</protein>
<keyword evidence="3" id="KW-1185">Reference proteome</keyword>
<dbReference type="AlphaFoldDB" id="A0AAV2LRT5"/>
<name>A0AAV2LRT5_KNICA</name>
<dbReference type="EMBL" id="OZ035825">
    <property type="protein sequence ID" value="CAL1602394.1"/>
    <property type="molecule type" value="Genomic_DNA"/>
</dbReference>
<sequence length="86" mass="9392">MLRQDWSVRRPPASDWPSASDANADGQIEFKFRSRTKHSRAAMISSLTLVPQQPGPGTEYTGSQLEPPPQTPAPYGSVCVMTCSVE</sequence>
<proteinExistence type="predicted"/>
<evidence type="ECO:0000313" key="3">
    <source>
        <dbReference type="Proteomes" id="UP001497482"/>
    </source>
</evidence>
<gene>
    <name evidence="2" type="ORF">KC01_LOCUS30172</name>
</gene>
<evidence type="ECO:0000256" key="1">
    <source>
        <dbReference type="SAM" id="MobiDB-lite"/>
    </source>
</evidence>
<evidence type="ECO:0000313" key="2">
    <source>
        <dbReference type="EMBL" id="CAL1602394.1"/>
    </source>
</evidence>
<dbReference type="Proteomes" id="UP001497482">
    <property type="component" value="Chromosome 3"/>
</dbReference>
<feature type="region of interest" description="Disordered" evidence="1">
    <location>
        <begin position="50"/>
        <end position="75"/>
    </location>
</feature>
<organism evidence="2 3">
    <name type="scientific">Knipowitschia caucasica</name>
    <name type="common">Caucasian dwarf goby</name>
    <name type="synonym">Pomatoschistus caucasicus</name>
    <dbReference type="NCBI Taxonomy" id="637954"/>
    <lineage>
        <taxon>Eukaryota</taxon>
        <taxon>Metazoa</taxon>
        <taxon>Chordata</taxon>
        <taxon>Craniata</taxon>
        <taxon>Vertebrata</taxon>
        <taxon>Euteleostomi</taxon>
        <taxon>Actinopterygii</taxon>
        <taxon>Neopterygii</taxon>
        <taxon>Teleostei</taxon>
        <taxon>Neoteleostei</taxon>
        <taxon>Acanthomorphata</taxon>
        <taxon>Gobiaria</taxon>
        <taxon>Gobiiformes</taxon>
        <taxon>Gobioidei</taxon>
        <taxon>Gobiidae</taxon>
        <taxon>Gobiinae</taxon>
        <taxon>Knipowitschia</taxon>
    </lineage>
</organism>
<feature type="region of interest" description="Disordered" evidence="1">
    <location>
        <begin position="1"/>
        <end position="24"/>
    </location>
</feature>
<accession>A0AAV2LRT5</accession>